<feature type="domain" description="CarD-like/TRCF RNAP-interacting" evidence="1">
    <location>
        <begin position="1"/>
        <end position="111"/>
    </location>
</feature>
<keyword evidence="3" id="KW-1185">Reference proteome</keyword>
<dbReference type="Pfam" id="PF21095">
    <property type="entry name" value="CarD_C"/>
    <property type="match status" value="1"/>
</dbReference>
<dbReference type="Proteomes" id="UP000743899">
    <property type="component" value="Unassembled WGS sequence"/>
</dbReference>
<comment type="caution">
    <text evidence="2">The sequence shown here is derived from an EMBL/GenBank/DDBJ whole genome shotgun (WGS) entry which is preliminary data.</text>
</comment>
<dbReference type="InterPro" id="IPR052531">
    <property type="entry name" value="CarD-like_regulator"/>
</dbReference>
<sequence length="155" mass="17861">MFKIGERVFYPMNGVGIIEGIEEKEVLGKVQNYYLIHIPASNMNAMIPVDKAEQLGLRPITDKYTINQILSELPKKDIEIDMPWKDKYQLIMEKIKGGDIKDNCLVYKYLTEKSKEKPLNANEKTLLTKVHSFLIKEISMSKEISENEAEKLLVV</sequence>
<name>A0ABX0A534_9BACI</name>
<dbReference type="InterPro" id="IPR042215">
    <property type="entry name" value="CarD-like_C"/>
</dbReference>
<organism evidence="2 3">
    <name type="scientific">Pallidibacillus pasinlerensis</name>
    <dbReference type="NCBI Taxonomy" id="2703818"/>
    <lineage>
        <taxon>Bacteria</taxon>
        <taxon>Bacillati</taxon>
        <taxon>Bacillota</taxon>
        <taxon>Bacilli</taxon>
        <taxon>Bacillales</taxon>
        <taxon>Bacillaceae</taxon>
        <taxon>Pallidibacillus</taxon>
    </lineage>
</organism>
<reference evidence="2 3" key="1">
    <citation type="submission" date="2020-01" db="EMBL/GenBank/DDBJ databases">
        <title>A novel Bacillus sp. from Pasinler.</title>
        <authorList>
            <person name="Adiguzel A."/>
            <person name="Ay H."/>
            <person name="Baltaci M.O."/>
        </authorList>
    </citation>
    <scope>NUCLEOTIDE SEQUENCE [LARGE SCALE GENOMIC DNA]</scope>
    <source>
        <strain evidence="2 3">P1</strain>
    </source>
</reference>
<dbReference type="Gene3D" id="1.20.58.1290">
    <property type="entry name" value="CarD-like, C-terminal domain"/>
    <property type="match status" value="1"/>
</dbReference>
<dbReference type="PANTHER" id="PTHR38447:SF1">
    <property type="entry name" value="RNA POLYMERASE-BINDING TRANSCRIPTION FACTOR CARD"/>
    <property type="match status" value="1"/>
</dbReference>
<dbReference type="InterPro" id="IPR003711">
    <property type="entry name" value="CarD-like/TRCF_RID"/>
</dbReference>
<dbReference type="InterPro" id="IPR048792">
    <property type="entry name" value="CarD_C"/>
</dbReference>
<proteinExistence type="predicted"/>
<dbReference type="EMBL" id="JAACYS010000066">
    <property type="protein sequence ID" value="NCU18556.1"/>
    <property type="molecule type" value="Genomic_DNA"/>
</dbReference>
<evidence type="ECO:0000259" key="1">
    <source>
        <dbReference type="SMART" id="SM01058"/>
    </source>
</evidence>
<dbReference type="SMART" id="SM01058">
    <property type="entry name" value="CarD_TRCF"/>
    <property type="match status" value="1"/>
</dbReference>
<protein>
    <submittedName>
        <fullName evidence="2">Transcription factor YdeB</fullName>
    </submittedName>
</protein>
<accession>A0ABX0A534</accession>
<dbReference type="Gene3D" id="2.40.10.170">
    <property type="match status" value="1"/>
</dbReference>
<gene>
    <name evidence="2" type="ORF">GW534_12655</name>
</gene>
<dbReference type="PANTHER" id="PTHR38447">
    <property type="entry name" value="TRANSCRIPTION FACTOR YDEB-RELATED"/>
    <property type="match status" value="1"/>
</dbReference>
<evidence type="ECO:0000313" key="2">
    <source>
        <dbReference type="EMBL" id="NCU18556.1"/>
    </source>
</evidence>
<dbReference type="RefSeq" id="WP_161921385.1">
    <property type="nucleotide sequence ID" value="NZ_JAACYS010000066.1"/>
</dbReference>
<dbReference type="Pfam" id="PF02559">
    <property type="entry name" value="CarD_TRCF_RID"/>
    <property type="match status" value="1"/>
</dbReference>
<evidence type="ECO:0000313" key="3">
    <source>
        <dbReference type="Proteomes" id="UP000743899"/>
    </source>
</evidence>
<dbReference type="InterPro" id="IPR036101">
    <property type="entry name" value="CarD-like/TRCF_RID_sf"/>
</dbReference>
<dbReference type="SUPFAM" id="SSF141259">
    <property type="entry name" value="CarD-like"/>
    <property type="match status" value="1"/>
</dbReference>